<evidence type="ECO:0000256" key="3">
    <source>
        <dbReference type="ARBA" id="ARBA00023157"/>
    </source>
</evidence>
<dbReference type="EMBL" id="OA883814">
    <property type="protein sequence ID" value="CAD7279762.1"/>
    <property type="molecule type" value="Genomic_DNA"/>
</dbReference>
<dbReference type="CDD" id="cd05250">
    <property type="entry name" value="CC3_like_SDR_a"/>
    <property type="match status" value="1"/>
</dbReference>
<organism evidence="7">
    <name type="scientific">Notodromas monacha</name>
    <dbReference type="NCBI Taxonomy" id="399045"/>
    <lineage>
        <taxon>Eukaryota</taxon>
        <taxon>Metazoa</taxon>
        <taxon>Ecdysozoa</taxon>
        <taxon>Arthropoda</taxon>
        <taxon>Crustacea</taxon>
        <taxon>Oligostraca</taxon>
        <taxon>Ostracoda</taxon>
        <taxon>Podocopa</taxon>
        <taxon>Podocopida</taxon>
        <taxon>Cypridocopina</taxon>
        <taxon>Cypridoidea</taxon>
        <taxon>Cyprididae</taxon>
        <taxon>Notodromas</taxon>
    </lineage>
</organism>
<dbReference type="EMBL" id="CAJPEX010001777">
    <property type="protein sequence ID" value="CAG0919914.1"/>
    <property type="molecule type" value="Genomic_DNA"/>
</dbReference>
<comment type="subunit">
    <text evidence="4">Monomer. Forms homodimers during oxidative stress. Interacts (via N-terminus) with elongation factor EEF1A1 (via middle-region); the interaction is direct and competes with EEF1A1 binding to guanyl-nucleotide exchange factor EEF1B2, thereby inhibiting GDP for GTP exchange and reactivation of EEF1A1. Interacts with nuclear transport receptors XPO4, IPO5/RANBP5, IPO7, IPO9 and KPNB1 as well as GCN1L1/GCN1 and LRPPRC probably through their HEAT repeats. Binds NCOA5/CIA.</text>
</comment>
<sequence length="223" mass="24487">MESDEGKLKAFILGATGEVGKALVHEVLNNENFASVVLIGRRKMDVASVNSQKLEQRVVDFDHLQSQSSAFSNFDVGFCCLGTTRAKAGAEGFVKVDHDYVVDSAKQAKEGGCKHFVLLTAVGANENSMFLYNKTKGLAEEHVKNLGFERFSIFRPGLLLCDRVESRPLEKIAQRFSKLVDFGKWYSVPVESVAKAMVISALKPQTNPVEIFSHADIVKLASS</sequence>
<dbReference type="SUPFAM" id="SSF51735">
    <property type="entry name" value="NAD(P)-binding Rossmann-fold domains"/>
    <property type="match status" value="1"/>
</dbReference>
<keyword evidence="3" id="KW-1015">Disulfide bond</keyword>
<proteinExistence type="predicted"/>
<name>A0A7R9GEN2_9CRUS</name>
<evidence type="ECO:0000313" key="8">
    <source>
        <dbReference type="Proteomes" id="UP000678499"/>
    </source>
</evidence>
<dbReference type="PANTHER" id="PTHR14097:SF7">
    <property type="entry name" value="OXIDOREDUCTASE HTATIP2"/>
    <property type="match status" value="1"/>
</dbReference>
<dbReference type="InterPro" id="IPR016040">
    <property type="entry name" value="NAD(P)-bd_dom"/>
</dbReference>
<accession>A0A7R9GEN2</accession>
<dbReference type="FunFam" id="3.40.50.720:FF:000271">
    <property type="entry name" value="oxidoreductase HTATIP2 isoform X1"/>
    <property type="match status" value="1"/>
</dbReference>
<feature type="domain" description="NAD(P)-binding" evidence="6">
    <location>
        <begin position="14"/>
        <end position="198"/>
    </location>
</feature>
<evidence type="ECO:0000256" key="1">
    <source>
        <dbReference type="ARBA" id="ARBA00022857"/>
    </source>
</evidence>
<dbReference type="GO" id="GO:0003824">
    <property type="term" value="F:catalytic activity"/>
    <property type="evidence" value="ECO:0007669"/>
    <property type="project" value="UniProtKB-ARBA"/>
</dbReference>
<keyword evidence="8" id="KW-1185">Reference proteome</keyword>
<protein>
    <recommendedName>
        <fullName evidence="5">Protein HTATIP2</fullName>
    </recommendedName>
</protein>
<evidence type="ECO:0000259" key="6">
    <source>
        <dbReference type="Pfam" id="PF13460"/>
    </source>
</evidence>
<dbReference type="GO" id="GO:0005737">
    <property type="term" value="C:cytoplasm"/>
    <property type="evidence" value="ECO:0007669"/>
    <property type="project" value="TreeGrafter"/>
</dbReference>
<evidence type="ECO:0000256" key="4">
    <source>
        <dbReference type="ARBA" id="ARBA00093483"/>
    </source>
</evidence>
<keyword evidence="1" id="KW-0521">NADP</keyword>
<dbReference type="Gene3D" id="3.40.50.720">
    <property type="entry name" value="NAD(P)-binding Rossmann-like Domain"/>
    <property type="match status" value="1"/>
</dbReference>
<reference evidence="7" key="1">
    <citation type="submission" date="2020-11" db="EMBL/GenBank/DDBJ databases">
        <authorList>
            <person name="Tran Van P."/>
        </authorList>
    </citation>
    <scope>NUCLEOTIDE SEQUENCE</scope>
</reference>
<dbReference type="GO" id="GO:0051170">
    <property type="term" value="P:import into nucleus"/>
    <property type="evidence" value="ECO:0007669"/>
    <property type="project" value="TreeGrafter"/>
</dbReference>
<dbReference type="InterPro" id="IPR036291">
    <property type="entry name" value="NAD(P)-bd_dom_sf"/>
</dbReference>
<gene>
    <name evidence="7" type="ORF">NMOB1V02_LOCUS7429</name>
</gene>
<evidence type="ECO:0000256" key="5">
    <source>
        <dbReference type="ARBA" id="ARBA00093604"/>
    </source>
</evidence>
<evidence type="ECO:0000313" key="7">
    <source>
        <dbReference type="EMBL" id="CAD7279762.1"/>
    </source>
</evidence>
<dbReference type="OrthoDB" id="430436at2759"/>
<dbReference type="AlphaFoldDB" id="A0A7R9GEN2"/>
<dbReference type="PANTHER" id="PTHR14097">
    <property type="entry name" value="OXIDOREDUCTASE HTATIP2"/>
    <property type="match status" value="1"/>
</dbReference>
<dbReference type="Proteomes" id="UP000678499">
    <property type="component" value="Unassembled WGS sequence"/>
</dbReference>
<dbReference type="Pfam" id="PF13460">
    <property type="entry name" value="NAD_binding_10"/>
    <property type="match status" value="1"/>
</dbReference>
<keyword evidence="2" id="KW-0007">Acetylation</keyword>
<evidence type="ECO:0000256" key="2">
    <source>
        <dbReference type="ARBA" id="ARBA00022990"/>
    </source>
</evidence>